<keyword evidence="6" id="KW-1185">Reference proteome</keyword>
<feature type="binding site" description="axial binding residue" evidence="1">
    <location>
        <position position="495"/>
    </location>
    <ligand>
        <name>heme</name>
        <dbReference type="ChEBI" id="CHEBI:30413"/>
    </ligand>
    <ligandPart>
        <name>Fe</name>
        <dbReference type="ChEBI" id="CHEBI:18248"/>
    </ligandPart>
</feature>
<sequence>MPGPLAWALAALGLLLLVEALRLRTRWQLRGFPCMPGYVPVFGQVLALRKGIHTQYERWARQYGGAFYFWMGKNPVVVLTDPDLIRQVAVKHFARFHDRPSFVSVPSSNNKRMVAIRSGLLVSRGGYWGSLRAAMNPLFHTAALASYVPTFNESASRLVERVEEAGKGGEQPFDVHALLGRMTMEVIGRTAFGVDFITGGCEEEDQAAGRPNLVAAVKAIFAAGAFAPGFGIGLLFRLLPACAEPLVFNIFFRAVGGLAKRLEYARSTVMSTADLLMQRAKRQALARGEAVTMVETDWRWWPDTFTENNPYKDAVPAAGSVLDMLLRAINKETGHGLTDVQIASQANTLIAAGYETSANALAFAVYCLATHPEAEARLVAEINACGAQEPSAADLHRFPYAEACLNEALRLYPPAHVTNREVTAVDGATLAAADGTPLHLPHGTWVHFAIWALHRSEQHWRQPLAYRPERFLDEEEVAARHPTAFIPFGLGPRMCIGFRFAQQETLVALIRLYQRFTLRLADRQQQQPLPLRVGITLSPGGAKRRCRHHEMKSFLLCALFAAAMIFAPVGVCPYVDGAVIHWSFWQQVNNVWDAVENAGGSVLSGEICDTGVDVGDVVEAAADVADALDGRPGLTSAAGRHGTTPALAAVLTLAFLIAAALLA</sequence>
<dbReference type="GO" id="GO:0005506">
    <property type="term" value="F:iron ion binding"/>
    <property type="evidence" value="ECO:0007669"/>
    <property type="project" value="InterPro"/>
</dbReference>
<dbReference type="SUPFAM" id="SSF48264">
    <property type="entry name" value="Cytochrome P450"/>
    <property type="match status" value="1"/>
</dbReference>
<keyword evidence="2" id="KW-0560">Oxidoreductase</keyword>
<dbReference type="PANTHER" id="PTHR24301:SF2">
    <property type="entry name" value="THROMBOXANE-A SYNTHASE"/>
    <property type="match status" value="1"/>
</dbReference>
<feature type="chain" id="PRO_5015179914" evidence="4">
    <location>
        <begin position="21"/>
        <end position="663"/>
    </location>
</feature>
<dbReference type="InterPro" id="IPR036396">
    <property type="entry name" value="Cyt_P450_sf"/>
</dbReference>
<dbReference type="Pfam" id="PF00067">
    <property type="entry name" value="p450"/>
    <property type="match status" value="1"/>
</dbReference>
<keyword evidence="3" id="KW-0472">Membrane</keyword>
<dbReference type="AlphaFoldDB" id="A0A2P6V981"/>
<proteinExistence type="inferred from homology"/>
<keyword evidence="3" id="KW-1133">Transmembrane helix</keyword>
<dbReference type="GO" id="GO:0020037">
    <property type="term" value="F:heme binding"/>
    <property type="evidence" value="ECO:0007669"/>
    <property type="project" value="InterPro"/>
</dbReference>
<comment type="similarity">
    <text evidence="2">Belongs to the cytochrome P450 family.</text>
</comment>
<dbReference type="OrthoDB" id="507451at2759"/>
<dbReference type="PROSITE" id="PS00086">
    <property type="entry name" value="CYTOCHROME_P450"/>
    <property type="match status" value="1"/>
</dbReference>
<comment type="cofactor">
    <cofactor evidence="1">
        <name>heme</name>
        <dbReference type="ChEBI" id="CHEBI:30413"/>
    </cofactor>
</comment>
<dbReference type="GO" id="GO:0004497">
    <property type="term" value="F:monooxygenase activity"/>
    <property type="evidence" value="ECO:0007669"/>
    <property type="project" value="UniProtKB-KW"/>
</dbReference>
<accession>A0A2P6V981</accession>
<dbReference type="Gene3D" id="1.10.630.10">
    <property type="entry name" value="Cytochrome P450"/>
    <property type="match status" value="1"/>
</dbReference>
<dbReference type="STRING" id="554055.A0A2P6V981"/>
<keyword evidence="3" id="KW-0812">Transmembrane</keyword>
<keyword evidence="4" id="KW-0732">Signal</keyword>
<organism evidence="5 6">
    <name type="scientific">Micractinium conductrix</name>
    <dbReference type="NCBI Taxonomy" id="554055"/>
    <lineage>
        <taxon>Eukaryota</taxon>
        <taxon>Viridiplantae</taxon>
        <taxon>Chlorophyta</taxon>
        <taxon>core chlorophytes</taxon>
        <taxon>Trebouxiophyceae</taxon>
        <taxon>Chlorellales</taxon>
        <taxon>Chlorellaceae</taxon>
        <taxon>Chlorella clade</taxon>
        <taxon>Micractinium</taxon>
    </lineage>
</organism>
<dbReference type="PANTHER" id="PTHR24301">
    <property type="entry name" value="THROMBOXANE-A SYNTHASE"/>
    <property type="match status" value="1"/>
</dbReference>
<evidence type="ECO:0000256" key="4">
    <source>
        <dbReference type="SAM" id="SignalP"/>
    </source>
</evidence>
<reference evidence="5 6" key="1">
    <citation type="journal article" date="2018" name="Plant J.">
        <title>Genome sequences of Chlorella sorokiniana UTEX 1602 and Micractinium conductrix SAG 241.80: implications to maltose excretion by a green alga.</title>
        <authorList>
            <person name="Arriola M.B."/>
            <person name="Velmurugan N."/>
            <person name="Zhang Y."/>
            <person name="Plunkett M.H."/>
            <person name="Hondzo H."/>
            <person name="Barney B.M."/>
        </authorList>
    </citation>
    <scope>NUCLEOTIDE SEQUENCE [LARGE SCALE GENOMIC DNA]</scope>
    <source>
        <strain evidence="5 6">SAG 241.80</strain>
    </source>
</reference>
<feature type="signal peptide" evidence="4">
    <location>
        <begin position="1"/>
        <end position="20"/>
    </location>
</feature>
<comment type="caution">
    <text evidence="5">The sequence shown here is derived from an EMBL/GenBank/DDBJ whole genome shotgun (WGS) entry which is preliminary data.</text>
</comment>
<name>A0A2P6V981_9CHLO</name>
<evidence type="ECO:0000256" key="2">
    <source>
        <dbReference type="RuleBase" id="RU000461"/>
    </source>
</evidence>
<feature type="transmembrane region" description="Helical" evidence="3">
    <location>
        <begin position="644"/>
        <end position="662"/>
    </location>
</feature>
<dbReference type="Proteomes" id="UP000239649">
    <property type="component" value="Unassembled WGS sequence"/>
</dbReference>
<feature type="transmembrane region" description="Helical" evidence="3">
    <location>
        <begin position="553"/>
        <end position="575"/>
    </location>
</feature>
<evidence type="ECO:0000256" key="3">
    <source>
        <dbReference type="SAM" id="Phobius"/>
    </source>
</evidence>
<dbReference type="PRINTS" id="PR00385">
    <property type="entry name" value="P450"/>
</dbReference>
<protein>
    <submittedName>
        <fullName evidence="5">Cytochrome p450</fullName>
    </submittedName>
</protein>
<dbReference type="InterPro" id="IPR001128">
    <property type="entry name" value="Cyt_P450"/>
</dbReference>
<evidence type="ECO:0000313" key="6">
    <source>
        <dbReference type="Proteomes" id="UP000239649"/>
    </source>
</evidence>
<keyword evidence="2" id="KW-0503">Monooxygenase</keyword>
<dbReference type="InterPro" id="IPR017972">
    <property type="entry name" value="Cyt_P450_CS"/>
</dbReference>
<keyword evidence="1 2" id="KW-0349">Heme</keyword>
<dbReference type="EMBL" id="LHPF02000018">
    <property type="protein sequence ID" value="PSC70657.1"/>
    <property type="molecule type" value="Genomic_DNA"/>
</dbReference>
<dbReference type="GO" id="GO:0016705">
    <property type="term" value="F:oxidoreductase activity, acting on paired donors, with incorporation or reduction of molecular oxygen"/>
    <property type="evidence" value="ECO:0007669"/>
    <property type="project" value="InterPro"/>
</dbReference>
<evidence type="ECO:0000313" key="5">
    <source>
        <dbReference type="EMBL" id="PSC70657.1"/>
    </source>
</evidence>
<dbReference type="PRINTS" id="PR00463">
    <property type="entry name" value="EP450I"/>
</dbReference>
<dbReference type="InterPro" id="IPR002401">
    <property type="entry name" value="Cyt_P450_E_grp-I"/>
</dbReference>
<keyword evidence="1 2" id="KW-0479">Metal-binding</keyword>
<evidence type="ECO:0000256" key="1">
    <source>
        <dbReference type="PIRSR" id="PIRSR602401-1"/>
    </source>
</evidence>
<gene>
    <name evidence="5" type="ORF">C2E20_5923</name>
</gene>
<keyword evidence="1 2" id="KW-0408">Iron</keyword>